<dbReference type="PANTHER" id="PTHR10629">
    <property type="entry name" value="CYTOSINE-SPECIFIC METHYLTRANSFERASE"/>
    <property type="match status" value="1"/>
</dbReference>
<keyword evidence="2 5" id="KW-0808">Transferase</keyword>
<dbReference type="GO" id="GO:0003677">
    <property type="term" value="F:DNA binding"/>
    <property type="evidence" value="ECO:0007669"/>
    <property type="project" value="TreeGrafter"/>
</dbReference>
<evidence type="ECO:0000256" key="4">
    <source>
        <dbReference type="ARBA" id="ARBA00022747"/>
    </source>
</evidence>
<dbReference type="InterPro" id="IPR050390">
    <property type="entry name" value="C5-Methyltransferase"/>
</dbReference>
<dbReference type="PROSITE" id="PS00094">
    <property type="entry name" value="C5_MTASE_1"/>
    <property type="match status" value="1"/>
</dbReference>
<keyword evidence="3 5" id="KW-0949">S-adenosyl-L-methionine</keyword>
<feature type="active site" evidence="5">
    <location>
        <position position="214"/>
    </location>
</feature>
<reference evidence="8 9" key="1">
    <citation type="journal article" date="2016" name="Nat. Commun.">
        <title>Thousands of microbial genomes shed light on interconnected biogeochemical processes in an aquifer system.</title>
        <authorList>
            <person name="Anantharaman K."/>
            <person name="Brown C.T."/>
            <person name="Hug L.A."/>
            <person name="Sharon I."/>
            <person name="Castelle C.J."/>
            <person name="Probst A.J."/>
            <person name="Thomas B.C."/>
            <person name="Singh A."/>
            <person name="Wilkins M.J."/>
            <person name="Karaoz U."/>
            <person name="Brodie E.L."/>
            <person name="Williams K.H."/>
            <person name="Hubbard S.S."/>
            <person name="Banfield J.F."/>
        </authorList>
    </citation>
    <scope>NUCLEOTIDE SEQUENCE [LARGE SCALE GENOMIC DNA]</scope>
</reference>
<dbReference type="NCBIfam" id="TIGR00675">
    <property type="entry name" value="dcm"/>
    <property type="match status" value="1"/>
</dbReference>
<name>A0A1F7K9I0_9BACT</name>
<keyword evidence="1 5" id="KW-0489">Methyltransferase</keyword>
<proteinExistence type="inferred from homology"/>
<sequence length="375" mass="42362">MIHNHITYPLSELDMQMVVSVPQGGNWKNIPLSVPSKRLEQIRKSGGRTTLYGRLSWNKPSFTVTTYFNRPGNGTYVHPIQNRVISAREAARLQSFPDDFIFSGTKGSLCIQIGNAVPPLLGYFLAKQIKKHTKTKNVVDLFCGAGGLSKGFEWAGYNIIAANDNYKQACETYRINHPNTTLVEGDITKTEVKKALFNEINNKRVDIIIGGPPCQGFSHAGKRLVDDPRNFLFKEFVEIVKQVKPKVVVLENVEGILTMNNGKSFESIKESFQELGYKLEGKKLHAVRYGVPQKRKRVIMIGVLDGDPKECYPTEILQDENKYLSVREAIEDLPEIVVNGGRHIIEKVTKPISDYQKFLAGKITLEDFEKSLYRR</sequence>
<gene>
    <name evidence="8" type="ORF">A2209_02270</name>
</gene>
<dbReference type="PANTHER" id="PTHR10629:SF52">
    <property type="entry name" value="DNA (CYTOSINE-5)-METHYLTRANSFERASE 1"/>
    <property type="match status" value="1"/>
</dbReference>
<evidence type="ECO:0000256" key="6">
    <source>
        <dbReference type="RuleBase" id="RU000416"/>
    </source>
</evidence>
<dbReference type="GO" id="GO:0003886">
    <property type="term" value="F:DNA (cytosine-5-)-methyltransferase activity"/>
    <property type="evidence" value="ECO:0007669"/>
    <property type="project" value="UniProtKB-EC"/>
</dbReference>
<dbReference type="EMBL" id="MGBG01000020">
    <property type="protein sequence ID" value="OGK64500.1"/>
    <property type="molecule type" value="Genomic_DNA"/>
</dbReference>
<dbReference type="Gene3D" id="3.90.120.10">
    <property type="entry name" value="DNA Methylase, subunit A, domain 2"/>
    <property type="match status" value="1"/>
</dbReference>
<dbReference type="GO" id="GO:0032259">
    <property type="term" value="P:methylation"/>
    <property type="evidence" value="ECO:0007669"/>
    <property type="project" value="UniProtKB-KW"/>
</dbReference>
<dbReference type="PROSITE" id="PS51679">
    <property type="entry name" value="SAM_MT_C5"/>
    <property type="match status" value="1"/>
</dbReference>
<evidence type="ECO:0000256" key="1">
    <source>
        <dbReference type="ARBA" id="ARBA00022603"/>
    </source>
</evidence>
<accession>A0A1F7K9I0</accession>
<dbReference type="Proteomes" id="UP000178450">
    <property type="component" value="Unassembled WGS sequence"/>
</dbReference>
<keyword evidence="4" id="KW-0680">Restriction system</keyword>
<evidence type="ECO:0000256" key="5">
    <source>
        <dbReference type="PROSITE-ProRule" id="PRU01016"/>
    </source>
</evidence>
<dbReference type="PRINTS" id="PR00105">
    <property type="entry name" value="C5METTRFRASE"/>
</dbReference>
<organism evidence="8 9">
    <name type="scientific">Candidatus Roizmanbacteria bacterium RIFOXYA1_FULL_41_12</name>
    <dbReference type="NCBI Taxonomy" id="1802082"/>
    <lineage>
        <taxon>Bacteria</taxon>
        <taxon>Candidatus Roizmaniibacteriota</taxon>
    </lineage>
</organism>
<evidence type="ECO:0000313" key="8">
    <source>
        <dbReference type="EMBL" id="OGK64500.1"/>
    </source>
</evidence>
<dbReference type="GO" id="GO:0009307">
    <property type="term" value="P:DNA restriction-modification system"/>
    <property type="evidence" value="ECO:0007669"/>
    <property type="project" value="UniProtKB-KW"/>
</dbReference>
<dbReference type="SUPFAM" id="SSF53335">
    <property type="entry name" value="S-adenosyl-L-methionine-dependent methyltransferases"/>
    <property type="match status" value="2"/>
</dbReference>
<dbReference type="InterPro" id="IPR018117">
    <property type="entry name" value="C5_DNA_meth_AS"/>
</dbReference>
<dbReference type="InterPro" id="IPR029063">
    <property type="entry name" value="SAM-dependent_MTases_sf"/>
</dbReference>
<comment type="similarity">
    <text evidence="5 6">Belongs to the class I-like SAM-binding methyltransferase superfamily. C5-methyltransferase family.</text>
</comment>
<dbReference type="Gene3D" id="3.40.50.150">
    <property type="entry name" value="Vaccinia Virus protein VP39"/>
    <property type="match status" value="1"/>
</dbReference>
<dbReference type="GO" id="GO:0044027">
    <property type="term" value="P:negative regulation of gene expression via chromosomal CpG island methylation"/>
    <property type="evidence" value="ECO:0007669"/>
    <property type="project" value="TreeGrafter"/>
</dbReference>
<evidence type="ECO:0000313" key="9">
    <source>
        <dbReference type="Proteomes" id="UP000178450"/>
    </source>
</evidence>
<dbReference type="InterPro" id="IPR001525">
    <property type="entry name" value="C5_MeTfrase"/>
</dbReference>
<dbReference type="AlphaFoldDB" id="A0A1F7K9I0"/>
<comment type="caution">
    <text evidence="8">The sequence shown here is derived from an EMBL/GenBank/DDBJ whole genome shotgun (WGS) entry which is preliminary data.</text>
</comment>
<evidence type="ECO:0000256" key="7">
    <source>
        <dbReference type="RuleBase" id="RU000417"/>
    </source>
</evidence>
<dbReference type="Pfam" id="PF00145">
    <property type="entry name" value="DNA_methylase"/>
    <property type="match status" value="2"/>
</dbReference>
<evidence type="ECO:0000256" key="2">
    <source>
        <dbReference type="ARBA" id="ARBA00022679"/>
    </source>
</evidence>
<protein>
    <recommendedName>
        <fullName evidence="7">Cytosine-specific methyltransferase</fullName>
        <ecNumber evidence="7">2.1.1.37</ecNumber>
    </recommendedName>
</protein>
<dbReference type="EC" id="2.1.1.37" evidence="7"/>
<evidence type="ECO:0000256" key="3">
    <source>
        <dbReference type="ARBA" id="ARBA00022691"/>
    </source>
</evidence>
<comment type="catalytic activity">
    <reaction evidence="7">
        <text>a 2'-deoxycytidine in DNA + S-adenosyl-L-methionine = a 5-methyl-2'-deoxycytidine in DNA + S-adenosyl-L-homocysteine + H(+)</text>
        <dbReference type="Rhea" id="RHEA:13681"/>
        <dbReference type="Rhea" id="RHEA-COMP:11369"/>
        <dbReference type="Rhea" id="RHEA-COMP:11370"/>
        <dbReference type="ChEBI" id="CHEBI:15378"/>
        <dbReference type="ChEBI" id="CHEBI:57856"/>
        <dbReference type="ChEBI" id="CHEBI:59789"/>
        <dbReference type="ChEBI" id="CHEBI:85452"/>
        <dbReference type="ChEBI" id="CHEBI:85454"/>
        <dbReference type="EC" id="2.1.1.37"/>
    </reaction>
</comment>